<proteinExistence type="predicted"/>
<dbReference type="InterPro" id="IPR043556">
    <property type="entry name" value="StARD5/6"/>
</dbReference>
<evidence type="ECO:0000256" key="4">
    <source>
        <dbReference type="ARBA" id="ARBA00024750"/>
    </source>
</evidence>
<comment type="function">
    <text evidence="4">May be involved in the intracellular transport of sterols or other lipids. May bind cholesterol or other sterols.</text>
</comment>
<dbReference type="PANTHER" id="PTHR46374">
    <property type="entry name" value="PROTEIN CBG07384"/>
    <property type="match status" value="1"/>
</dbReference>
<evidence type="ECO:0000256" key="1">
    <source>
        <dbReference type="ARBA" id="ARBA00022448"/>
    </source>
</evidence>
<dbReference type="RefSeq" id="XP_029634322.1">
    <property type="nucleotide sequence ID" value="XM_029778462.2"/>
</dbReference>
<keyword evidence="3" id="KW-0446">Lipid-binding</keyword>
<dbReference type="GO" id="GO:0006869">
    <property type="term" value="P:lipid transport"/>
    <property type="evidence" value="ECO:0007669"/>
    <property type="project" value="UniProtKB-KW"/>
</dbReference>
<dbReference type="Proteomes" id="UP000515154">
    <property type="component" value="Linkage group LG3"/>
</dbReference>
<dbReference type="Pfam" id="PF01852">
    <property type="entry name" value="START"/>
    <property type="match status" value="1"/>
</dbReference>
<dbReference type="InterPro" id="IPR002913">
    <property type="entry name" value="START_lipid-bd_dom"/>
</dbReference>
<dbReference type="SUPFAM" id="SSF55961">
    <property type="entry name" value="Bet v1-like"/>
    <property type="match status" value="1"/>
</dbReference>
<evidence type="ECO:0000313" key="7">
    <source>
        <dbReference type="RefSeq" id="XP_029634322.1"/>
    </source>
</evidence>
<dbReference type="AlphaFoldDB" id="A0A6P7S7Z4"/>
<organism evidence="6 7">
    <name type="scientific">Octopus sinensis</name>
    <name type="common">East Asian common octopus</name>
    <dbReference type="NCBI Taxonomy" id="2607531"/>
    <lineage>
        <taxon>Eukaryota</taxon>
        <taxon>Metazoa</taxon>
        <taxon>Spiralia</taxon>
        <taxon>Lophotrochozoa</taxon>
        <taxon>Mollusca</taxon>
        <taxon>Cephalopoda</taxon>
        <taxon>Coleoidea</taxon>
        <taxon>Octopodiformes</taxon>
        <taxon>Octopoda</taxon>
        <taxon>Incirrata</taxon>
        <taxon>Octopodidae</taxon>
        <taxon>Octopus</taxon>
    </lineage>
</organism>
<dbReference type="SMART" id="SM00234">
    <property type="entry name" value="START"/>
    <property type="match status" value="1"/>
</dbReference>
<dbReference type="PROSITE" id="PS50848">
    <property type="entry name" value="START"/>
    <property type="match status" value="1"/>
</dbReference>
<reference evidence="7" key="1">
    <citation type="submission" date="2025-08" db="UniProtKB">
        <authorList>
            <consortium name="RefSeq"/>
        </authorList>
    </citation>
    <scope>IDENTIFICATION</scope>
</reference>
<name>A0A6P7S7Z4_9MOLL</name>
<protein>
    <submittedName>
        <fullName evidence="7">StAR-related lipid transfer protein 5-like</fullName>
    </submittedName>
</protein>
<dbReference type="PANTHER" id="PTHR46374:SF1">
    <property type="entry name" value="START DOMAIN-CONTAINING PROTEIN"/>
    <property type="match status" value="1"/>
</dbReference>
<dbReference type="InterPro" id="IPR023393">
    <property type="entry name" value="START-like_dom_sf"/>
</dbReference>
<sequence length="218" mass="24476">MDENEYRSVAQGVALKLQTYLNDKDGWEVAKKFKDITVYCKKSPEFSGHLYKAEMTVNAPPATVFEYIDPWPDSPRLKWDNRMKGIETLKKFDKDLRVMRTYTSSACIGLISPRDFVDVIYAVNTDKYIATCAVSIESEQCPPLSAYVRGWNHPCGLICCRVPNEPNKTKLVNLIQPDLGGMVPRGLVEAAMPPSIEGFYINLNGALKDDGKLISSDE</sequence>
<dbReference type="Gene3D" id="3.30.530.20">
    <property type="match status" value="1"/>
</dbReference>
<accession>A0A6P7S7Z4</accession>
<evidence type="ECO:0000313" key="6">
    <source>
        <dbReference type="Proteomes" id="UP000515154"/>
    </source>
</evidence>
<gene>
    <name evidence="7" type="primary">LOC115209882</name>
</gene>
<dbReference type="KEGG" id="osn:115209882"/>
<feature type="domain" description="START" evidence="5">
    <location>
        <begin position="23"/>
        <end position="212"/>
    </location>
</feature>
<evidence type="ECO:0000256" key="3">
    <source>
        <dbReference type="ARBA" id="ARBA00023121"/>
    </source>
</evidence>
<evidence type="ECO:0000259" key="5">
    <source>
        <dbReference type="PROSITE" id="PS50848"/>
    </source>
</evidence>
<evidence type="ECO:0000256" key="2">
    <source>
        <dbReference type="ARBA" id="ARBA00023055"/>
    </source>
</evidence>
<keyword evidence="2" id="KW-0445">Lipid transport</keyword>
<keyword evidence="1" id="KW-0813">Transport</keyword>
<dbReference type="GO" id="GO:0008289">
    <property type="term" value="F:lipid binding"/>
    <property type="evidence" value="ECO:0007669"/>
    <property type="project" value="UniProtKB-KW"/>
</dbReference>
<keyword evidence="6" id="KW-1185">Reference proteome</keyword>